<accession>A0A2G0CAR9</accession>
<dbReference type="GO" id="GO:0016853">
    <property type="term" value="F:isomerase activity"/>
    <property type="evidence" value="ECO:0007669"/>
    <property type="project" value="UniProtKB-KW"/>
</dbReference>
<feature type="signal peptide" evidence="1">
    <location>
        <begin position="1"/>
        <end position="21"/>
    </location>
</feature>
<dbReference type="Gene3D" id="3.20.20.150">
    <property type="entry name" value="Divalent-metal-dependent TIM barrel enzymes"/>
    <property type="match status" value="1"/>
</dbReference>
<feature type="domain" description="Xylose isomerase-like TIM barrel" evidence="2">
    <location>
        <begin position="61"/>
        <end position="275"/>
    </location>
</feature>
<evidence type="ECO:0000313" key="3">
    <source>
        <dbReference type="EMBL" id="PHK97064.1"/>
    </source>
</evidence>
<keyword evidence="4" id="KW-1185">Reference proteome</keyword>
<keyword evidence="1" id="KW-0732">Signal</keyword>
<dbReference type="PANTHER" id="PTHR12110">
    <property type="entry name" value="HYDROXYPYRUVATE ISOMERASE"/>
    <property type="match status" value="1"/>
</dbReference>
<dbReference type="RefSeq" id="WP_099107935.1">
    <property type="nucleotide sequence ID" value="NZ_JAATJF010000003.1"/>
</dbReference>
<reference evidence="3 4" key="1">
    <citation type="submission" date="2017-10" db="EMBL/GenBank/DDBJ databases">
        <title>The draft genome sequence of Lewinella marina KCTC 32374.</title>
        <authorList>
            <person name="Wang K."/>
        </authorList>
    </citation>
    <scope>NUCLEOTIDE SEQUENCE [LARGE SCALE GENOMIC DNA]</scope>
    <source>
        <strain evidence="3 4">MKG-38</strain>
    </source>
</reference>
<protein>
    <submittedName>
        <fullName evidence="3">Xylose isomerase</fullName>
    </submittedName>
</protein>
<evidence type="ECO:0000259" key="2">
    <source>
        <dbReference type="Pfam" id="PF01261"/>
    </source>
</evidence>
<keyword evidence="3" id="KW-0413">Isomerase</keyword>
<dbReference type="EMBL" id="PDLO01000014">
    <property type="protein sequence ID" value="PHK97064.1"/>
    <property type="molecule type" value="Genomic_DNA"/>
</dbReference>
<dbReference type="Pfam" id="PF01261">
    <property type="entry name" value="AP_endonuc_2"/>
    <property type="match status" value="1"/>
</dbReference>
<dbReference type="Proteomes" id="UP000226437">
    <property type="component" value="Unassembled WGS sequence"/>
</dbReference>
<organism evidence="3 4">
    <name type="scientific">Neolewinella marina</name>
    <dbReference type="NCBI Taxonomy" id="438751"/>
    <lineage>
        <taxon>Bacteria</taxon>
        <taxon>Pseudomonadati</taxon>
        <taxon>Bacteroidota</taxon>
        <taxon>Saprospiria</taxon>
        <taxon>Saprospirales</taxon>
        <taxon>Lewinellaceae</taxon>
        <taxon>Neolewinella</taxon>
    </lineage>
</organism>
<feature type="chain" id="PRO_5013544719" evidence="1">
    <location>
        <begin position="22"/>
        <end position="286"/>
    </location>
</feature>
<dbReference type="InterPro" id="IPR036237">
    <property type="entry name" value="Xyl_isomerase-like_sf"/>
</dbReference>
<dbReference type="InterPro" id="IPR013022">
    <property type="entry name" value="Xyl_isomerase-like_TIM-brl"/>
</dbReference>
<gene>
    <name evidence="3" type="ORF">CGL56_17755</name>
</gene>
<name>A0A2G0CAR9_9BACT</name>
<dbReference type="InterPro" id="IPR050312">
    <property type="entry name" value="IolE/XylAMocC-like"/>
</dbReference>
<dbReference type="SUPFAM" id="SSF51658">
    <property type="entry name" value="Xylose isomerase-like"/>
    <property type="match status" value="1"/>
</dbReference>
<dbReference type="OrthoDB" id="9814946at2"/>
<proteinExistence type="predicted"/>
<evidence type="ECO:0000256" key="1">
    <source>
        <dbReference type="SAM" id="SignalP"/>
    </source>
</evidence>
<dbReference type="AlphaFoldDB" id="A0A2G0CAR9"/>
<sequence length="286" mass="31585">MIKLYSLLAACLLGLSVRAQSSLPAPEIGVVVDMEHDSLVKALQFKYMLEQTANILSPRTLSDAEFQERLRQVRALEVPLYGCNIFIPSDLKVVGPNVDEEAVLEYVEVVLRRAQVAGLTLITWGSGGSRRVPEGFDRVTATAQFIYMAKRVAEVAARYDMLLVLENLNSSECNFINSIPEALAVVRAVDHPNFRLCVDIYHMLKDGQPASDIVGTGPYAAYCEIAERDGRTPPGEQGTDFTPYLAALAAEGYTGKILIEARWDDLARQGPAAYRTLREQIDAAYR</sequence>
<evidence type="ECO:0000313" key="4">
    <source>
        <dbReference type="Proteomes" id="UP000226437"/>
    </source>
</evidence>
<comment type="caution">
    <text evidence="3">The sequence shown here is derived from an EMBL/GenBank/DDBJ whole genome shotgun (WGS) entry which is preliminary data.</text>
</comment>